<accession>A0A7Y9R0I1</accession>
<gene>
    <name evidence="1" type="ORF">BDD16_003055</name>
</gene>
<organism evidence="1 2">
    <name type="scientific">Sphaerotilus montanus</name>
    <dbReference type="NCBI Taxonomy" id="522889"/>
    <lineage>
        <taxon>Bacteria</taxon>
        <taxon>Pseudomonadati</taxon>
        <taxon>Pseudomonadota</taxon>
        <taxon>Betaproteobacteria</taxon>
        <taxon>Burkholderiales</taxon>
        <taxon>Sphaerotilaceae</taxon>
        <taxon>Sphaerotilus</taxon>
    </lineage>
</organism>
<proteinExistence type="predicted"/>
<evidence type="ECO:0000313" key="2">
    <source>
        <dbReference type="Proteomes" id="UP000518288"/>
    </source>
</evidence>
<dbReference type="EMBL" id="JACCFH010000001">
    <property type="protein sequence ID" value="NYG34069.1"/>
    <property type="molecule type" value="Genomic_DNA"/>
</dbReference>
<comment type="caution">
    <text evidence="1">The sequence shown here is derived from an EMBL/GenBank/DDBJ whole genome shotgun (WGS) entry which is preliminary data.</text>
</comment>
<dbReference type="RefSeq" id="WP_179634761.1">
    <property type="nucleotide sequence ID" value="NZ_JACCFH010000001.1"/>
</dbReference>
<dbReference type="Proteomes" id="UP000518288">
    <property type="component" value="Unassembled WGS sequence"/>
</dbReference>
<reference evidence="1 2" key="1">
    <citation type="submission" date="2020-07" db="EMBL/GenBank/DDBJ databases">
        <title>Genomic Encyclopedia of Archaeal and Bacterial Type Strains, Phase II (KMG-II): from individual species to whole genera.</title>
        <authorList>
            <person name="Goeker M."/>
        </authorList>
    </citation>
    <scope>NUCLEOTIDE SEQUENCE [LARGE SCALE GENOMIC DNA]</scope>
    <source>
        <strain evidence="1 2">DSM 21226</strain>
    </source>
</reference>
<evidence type="ECO:0008006" key="3">
    <source>
        <dbReference type="Google" id="ProtNLM"/>
    </source>
</evidence>
<keyword evidence="2" id="KW-1185">Reference proteome</keyword>
<name>A0A7Y9R0I1_9BURK</name>
<protein>
    <recommendedName>
        <fullName evidence="3">Phosphoribosylanthranilate isomerase</fullName>
    </recommendedName>
</protein>
<evidence type="ECO:0000313" key="1">
    <source>
        <dbReference type="EMBL" id="NYG34069.1"/>
    </source>
</evidence>
<dbReference type="AlphaFoldDB" id="A0A7Y9R0I1"/>
<sequence length="244" mass="26037">MNLQLCVRDPAEAAWAVRAGAAGVEVMSAAPEVIRAVVTRLRLLRDGVVVGAGIGPLAAPTPSAVRQRVLRIADCGVDRVRVPVPARPSSVLLLTQLGQLAREGVPVTPVLRVPLDRGDGAAWAQRLSLATRQGFASVLLDARGTDAQGSDLWQQRVSPERLLGAFDGLRRMDVPVGLLAAPRRADLPQLLRWAPDEVVIDCGREDPREGRVVDAYQFDQWVAALKGFQAPASRSNGGLASAWA</sequence>